<sequence>MANEKFITFMIEKGLSMALSIVVIYAVITLIQKSPKIISEFLDAFRANIKAMENSTEVIKDTKEMHNRMDKKIDDIQRTIEELKHVLVTVQSDNEVCKRELLDKIEKLYEEVEDLKKGPKNL</sequence>
<feature type="coiled-coil region" evidence="1">
    <location>
        <begin position="59"/>
        <end position="118"/>
    </location>
</feature>
<gene>
    <name evidence="3" type="ORF">KQI68_06495</name>
</gene>
<dbReference type="RefSeq" id="WP_216549318.1">
    <property type="nucleotide sequence ID" value="NZ_JAHLQO010000004.1"/>
</dbReference>
<feature type="transmembrane region" description="Helical" evidence="2">
    <location>
        <begin position="6"/>
        <end position="31"/>
    </location>
</feature>
<reference evidence="3 4" key="1">
    <citation type="submission" date="2021-06" db="EMBL/GenBank/DDBJ databases">
        <authorList>
            <person name="Sun Q."/>
            <person name="Li D."/>
        </authorList>
    </citation>
    <scope>NUCLEOTIDE SEQUENCE [LARGE SCALE GENOMIC DNA]</scope>
    <source>
        <strain evidence="3 4">MSJ-1</strain>
    </source>
</reference>
<accession>A0ABS6FH28</accession>
<keyword evidence="2" id="KW-1133">Transmembrane helix</keyword>
<dbReference type="Proteomes" id="UP000783742">
    <property type="component" value="Unassembled WGS sequence"/>
</dbReference>
<evidence type="ECO:0000313" key="4">
    <source>
        <dbReference type="Proteomes" id="UP000783742"/>
    </source>
</evidence>
<evidence type="ECO:0000313" key="3">
    <source>
        <dbReference type="EMBL" id="MBU5669486.1"/>
    </source>
</evidence>
<protein>
    <submittedName>
        <fullName evidence="3">Uncharacterized protein</fullName>
    </submittedName>
</protein>
<name>A0ABS6FH28_9FIRM</name>
<evidence type="ECO:0000256" key="1">
    <source>
        <dbReference type="SAM" id="Coils"/>
    </source>
</evidence>
<dbReference type="EMBL" id="JAHLQO010000004">
    <property type="protein sequence ID" value="MBU5669486.1"/>
    <property type="molecule type" value="Genomic_DNA"/>
</dbReference>
<evidence type="ECO:0000256" key="2">
    <source>
        <dbReference type="SAM" id="Phobius"/>
    </source>
</evidence>
<keyword evidence="4" id="KW-1185">Reference proteome</keyword>
<comment type="caution">
    <text evidence="3">The sequence shown here is derived from an EMBL/GenBank/DDBJ whole genome shotgun (WGS) entry which is preliminary data.</text>
</comment>
<keyword evidence="2" id="KW-0812">Transmembrane</keyword>
<organism evidence="3 4">
    <name type="scientific">Peptoniphilus ovalis</name>
    <dbReference type="NCBI Taxonomy" id="2841503"/>
    <lineage>
        <taxon>Bacteria</taxon>
        <taxon>Bacillati</taxon>
        <taxon>Bacillota</taxon>
        <taxon>Tissierellia</taxon>
        <taxon>Tissierellales</taxon>
        <taxon>Peptoniphilaceae</taxon>
        <taxon>Peptoniphilus</taxon>
    </lineage>
</organism>
<keyword evidence="2" id="KW-0472">Membrane</keyword>
<proteinExistence type="predicted"/>
<keyword evidence="1" id="KW-0175">Coiled coil</keyword>